<comment type="caution">
    <text evidence="2">The sequence shown here is derived from an EMBL/GenBank/DDBJ whole genome shotgun (WGS) entry which is preliminary data.</text>
</comment>
<organism evidence="2 3">
    <name type="scientific">Gigaspora rosea</name>
    <dbReference type="NCBI Taxonomy" id="44941"/>
    <lineage>
        <taxon>Eukaryota</taxon>
        <taxon>Fungi</taxon>
        <taxon>Fungi incertae sedis</taxon>
        <taxon>Mucoromycota</taxon>
        <taxon>Glomeromycotina</taxon>
        <taxon>Glomeromycetes</taxon>
        <taxon>Diversisporales</taxon>
        <taxon>Gigasporaceae</taxon>
        <taxon>Gigaspora</taxon>
    </lineage>
</organism>
<gene>
    <name evidence="2" type="ORF">C2G38_2216299</name>
</gene>
<dbReference type="Proteomes" id="UP000266673">
    <property type="component" value="Unassembled WGS sequence"/>
</dbReference>
<feature type="compositionally biased region" description="Basic residues" evidence="1">
    <location>
        <begin position="230"/>
        <end position="242"/>
    </location>
</feature>
<evidence type="ECO:0000313" key="2">
    <source>
        <dbReference type="EMBL" id="RIB06736.1"/>
    </source>
</evidence>
<reference evidence="2 3" key="1">
    <citation type="submission" date="2018-06" db="EMBL/GenBank/DDBJ databases">
        <title>Comparative genomics reveals the genomic features of Rhizophagus irregularis, R. cerebriforme, R. diaphanum and Gigaspora rosea, and their symbiotic lifestyle signature.</title>
        <authorList>
            <person name="Morin E."/>
            <person name="San Clemente H."/>
            <person name="Chen E.C.H."/>
            <person name="De La Providencia I."/>
            <person name="Hainaut M."/>
            <person name="Kuo A."/>
            <person name="Kohler A."/>
            <person name="Murat C."/>
            <person name="Tang N."/>
            <person name="Roy S."/>
            <person name="Loubradou J."/>
            <person name="Henrissat B."/>
            <person name="Grigoriev I.V."/>
            <person name="Corradi N."/>
            <person name="Roux C."/>
            <person name="Martin F.M."/>
        </authorList>
    </citation>
    <scope>NUCLEOTIDE SEQUENCE [LARGE SCALE GENOMIC DNA]</scope>
    <source>
        <strain evidence="2 3">DAOM 194757</strain>
    </source>
</reference>
<dbReference type="STRING" id="44941.A0A397UHW7"/>
<dbReference type="OrthoDB" id="2443664at2759"/>
<evidence type="ECO:0000256" key="1">
    <source>
        <dbReference type="SAM" id="MobiDB-lite"/>
    </source>
</evidence>
<protein>
    <submittedName>
        <fullName evidence="2">Uncharacterized protein</fullName>
    </submittedName>
</protein>
<name>A0A397UHW7_9GLOM</name>
<dbReference type="AlphaFoldDB" id="A0A397UHW7"/>
<keyword evidence="3" id="KW-1185">Reference proteome</keyword>
<proteinExistence type="predicted"/>
<feature type="region of interest" description="Disordered" evidence="1">
    <location>
        <begin position="218"/>
        <end position="263"/>
    </location>
</feature>
<sequence length="284" mass="32270">MPTAEHDLFSEVVKIIDKYHTEAVNNIVKFEMAQCLFLMASRVEPTPEELISEQESSEEASNGFIEDNYNAQKITLQAIIDEVRSKSIQEIWKVSECVAKKSIIIPHIDDPSMMVQRPLSGKSNYANEKIIFIHEKGIANERYDNEEILIQRPSVLVMAPATKKTIQKRNKYSKIWGLAREATLLAVDNDDNEINISEEPEETDDSYSDDEALDNQDIQVSQNIENPHRVIGRGRPSKRRYKSSIETEQKQQGTSSRGSYKCGQCSEVGHNAAYHKPKGKERGK</sequence>
<accession>A0A397UHW7</accession>
<evidence type="ECO:0000313" key="3">
    <source>
        <dbReference type="Proteomes" id="UP000266673"/>
    </source>
</evidence>
<feature type="region of interest" description="Disordered" evidence="1">
    <location>
        <begin position="190"/>
        <end position="209"/>
    </location>
</feature>
<dbReference type="EMBL" id="QKWP01001767">
    <property type="protein sequence ID" value="RIB06736.1"/>
    <property type="molecule type" value="Genomic_DNA"/>
</dbReference>